<name>A0A6C0LH76_9ZZZZ</name>
<keyword evidence="1" id="KW-1133">Transmembrane helix</keyword>
<reference evidence="2" key="1">
    <citation type="journal article" date="2020" name="Nature">
        <title>Giant virus diversity and host interactions through global metagenomics.</title>
        <authorList>
            <person name="Schulz F."/>
            <person name="Roux S."/>
            <person name="Paez-Espino D."/>
            <person name="Jungbluth S."/>
            <person name="Walsh D.A."/>
            <person name="Denef V.J."/>
            <person name="McMahon K.D."/>
            <person name="Konstantinidis K.T."/>
            <person name="Eloe-Fadrosh E.A."/>
            <person name="Kyrpides N.C."/>
            <person name="Woyke T."/>
        </authorList>
    </citation>
    <scope>NUCLEOTIDE SEQUENCE</scope>
    <source>
        <strain evidence="2">GVMAG-M-3300027833-11</strain>
    </source>
</reference>
<feature type="transmembrane region" description="Helical" evidence="1">
    <location>
        <begin position="16"/>
        <end position="40"/>
    </location>
</feature>
<organism evidence="2">
    <name type="scientific">viral metagenome</name>
    <dbReference type="NCBI Taxonomy" id="1070528"/>
    <lineage>
        <taxon>unclassified sequences</taxon>
        <taxon>metagenomes</taxon>
        <taxon>organismal metagenomes</taxon>
    </lineage>
</organism>
<sequence length="255" mass="29618">MNCTNEDMDSPGRLDVFFTSIGILVTGFFVGFVAVATLVYSPPKKEPKIPYEQQFYDDFCELIDRELDDDETAKLKETYLRETTPNGDVIICYNKDHDSFDVWHDDRNIPFMILDAVAQQYAIKHDAKSICVNYKEEYELAILKMKSMQESNDDSKEEEPVVKKEDDVFATFKSYNTASEKGKSTVNKIITEKCNHFRRVGNIKEWEDKQEPSEEPKEAKMSYDEFKVFMQMCQQLKPLIPPSDDDDSEGEKKEK</sequence>
<dbReference type="EMBL" id="MN740505">
    <property type="protein sequence ID" value="QHU30346.1"/>
    <property type="molecule type" value="Genomic_DNA"/>
</dbReference>
<keyword evidence="1" id="KW-0472">Membrane</keyword>
<evidence type="ECO:0000313" key="2">
    <source>
        <dbReference type="EMBL" id="QHU30346.1"/>
    </source>
</evidence>
<accession>A0A6C0LH76</accession>
<evidence type="ECO:0000256" key="1">
    <source>
        <dbReference type="SAM" id="Phobius"/>
    </source>
</evidence>
<proteinExistence type="predicted"/>
<dbReference type="AlphaFoldDB" id="A0A6C0LH76"/>
<keyword evidence="1" id="KW-0812">Transmembrane</keyword>
<protein>
    <submittedName>
        <fullName evidence="2">Uncharacterized protein</fullName>
    </submittedName>
</protein>